<dbReference type="EMBL" id="JACXSS010000001">
    <property type="protein sequence ID" value="MBD9358646.1"/>
    <property type="molecule type" value="Genomic_DNA"/>
</dbReference>
<sequence length="70" mass="8521">MSSHGLWLKTRENTLYMAYDDFPWFKNQSLQIIYQVEEPSPDHFYWPEIDVDLTIEMIKHPDRHLLQAKI</sequence>
<dbReference type="InterPro" id="IPR018841">
    <property type="entry name" value="DUF2442"/>
</dbReference>
<comment type="caution">
    <text evidence="1">The sequence shown here is derived from an EMBL/GenBank/DDBJ whole genome shotgun (WGS) entry which is preliminary data.</text>
</comment>
<proteinExistence type="predicted"/>
<evidence type="ECO:0000313" key="1">
    <source>
        <dbReference type="EMBL" id="MBD9358646.1"/>
    </source>
</evidence>
<accession>A0ABR9D799</accession>
<dbReference type="Proteomes" id="UP000652176">
    <property type="component" value="Unassembled WGS sequence"/>
</dbReference>
<name>A0ABR9D799_9GAMM</name>
<evidence type="ECO:0000313" key="2">
    <source>
        <dbReference type="Proteomes" id="UP000652176"/>
    </source>
</evidence>
<dbReference type="Pfam" id="PF10387">
    <property type="entry name" value="DUF2442"/>
    <property type="match status" value="1"/>
</dbReference>
<gene>
    <name evidence="1" type="ORF">IE877_22675</name>
</gene>
<reference evidence="1 2" key="1">
    <citation type="submission" date="2020-09" db="EMBL/GenBank/DDBJ databases">
        <title>Methylomonas albis sp. nov. and Methylomonas fluvii sp. nov.: Two cold-adapted methanotrophs from the River Elbe and an amended description of Methylovulum psychrotolerans strain Eb1.</title>
        <authorList>
            <person name="Bussmann I.K."/>
            <person name="Klings K.-W."/>
            <person name="Warnstedt J."/>
            <person name="Hoppert M."/>
            <person name="Saborowski A."/>
            <person name="Horn F."/>
            <person name="Liebner S."/>
        </authorList>
    </citation>
    <scope>NUCLEOTIDE SEQUENCE [LARGE SCALE GENOMIC DNA]</scope>
    <source>
        <strain evidence="1 2">EbA</strain>
    </source>
</reference>
<organism evidence="1 2">
    <name type="scientific">Methylomonas albis</name>
    <dbReference type="NCBI Taxonomy" id="1854563"/>
    <lineage>
        <taxon>Bacteria</taxon>
        <taxon>Pseudomonadati</taxon>
        <taxon>Pseudomonadota</taxon>
        <taxon>Gammaproteobacteria</taxon>
        <taxon>Methylococcales</taxon>
        <taxon>Methylococcaceae</taxon>
        <taxon>Methylomonas</taxon>
    </lineage>
</organism>
<protein>
    <submittedName>
        <fullName evidence="1">DUF2442 domain-containing protein</fullName>
    </submittedName>
</protein>
<keyword evidence="2" id="KW-1185">Reference proteome</keyword>